<dbReference type="STRING" id="1299341.SAMN05444005_101622"/>
<evidence type="ECO:0000313" key="8">
    <source>
        <dbReference type="Proteomes" id="UP000198648"/>
    </source>
</evidence>
<keyword evidence="3 4" id="KW-0408">Iron</keyword>
<dbReference type="RefSeq" id="WP_091464956.1">
    <property type="nucleotide sequence ID" value="NZ_FOEI01000001.1"/>
</dbReference>
<proteinExistence type="predicted"/>
<protein>
    <submittedName>
        <fullName evidence="7">Dihaem cytochrome c</fullName>
    </submittedName>
</protein>
<evidence type="ECO:0000256" key="3">
    <source>
        <dbReference type="ARBA" id="ARBA00023004"/>
    </source>
</evidence>
<dbReference type="GO" id="GO:0009055">
    <property type="term" value="F:electron transfer activity"/>
    <property type="evidence" value="ECO:0007669"/>
    <property type="project" value="InterPro"/>
</dbReference>
<organism evidence="7 8">
    <name type="scientific">Flavobacterium urocaniciphilum</name>
    <dbReference type="NCBI Taxonomy" id="1299341"/>
    <lineage>
        <taxon>Bacteria</taxon>
        <taxon>Pseudomonadati</taxon>
        <taxon>Bacteroidota</taxon>
        <taxon>Flavobacteriia</taxon>
        <taxon>Flavobacteriales</taxon>
        <taxon>Flavobacteriaceae</taxon>
        <taxon>Flavobacterium</taxon>
    </lineage>
</organism>
<dbReference type="PROSITE" id="PS51007">
    <property type="entry name" value="CYTC"/>
    <property type="match status" value="1"/>
</dbReference>
<feature type="domain" description="Cytochrome c" evidence="6">
    <location>
        <begin position="37"/>
        <end position="95"/>
    </location>
</feature>
<evidence type="ECO:0000256" key="2">
    <source>
        <dbReference type="ARBA" id="ARBA00022723"/>
    </source>
</evidence>
<gene>
    <name evidence="7" type="ORF">SAMN05444005_101622</name>
</gene>
<keyword evidence="5" id="KW-0732">Signal</keyword>
<feature type="signal peptide" evidence="5">
    <location>
        <begin position="1"/>
        <end position="23"/>
    </location>
</feature>
<accession>A0A1H8ZC62</accession>
<keyword evidence="8" id="KW-1185">Reference proteome</keyword>
<evidence type="ECO:0000256" key="4">
    <source>
        <dbReference type="PROSITE-ProRule" id="PRU00433"/>
    </source>
</evidence>
<dbReference type="AlphaFoldDB" id="A0A1H8ZC62"/>
<reference evidence="7 8" key="1">
    <citation type="submission" date="2016-10" db="EMBL/GenBank/DDBJ databases">
        <authorList>
            <person name="de Groot N.N."/>
        </authorList>
    </citation>
    <scope>NUCLEOTIDE SEQUENCE [LARGE SCALE GENOMIC DNA]</scope>
    <source>
        <strain evidence="7 8">DSM 27078</strain>
    </source>
</reference>
<name>A0A1H8ZC62_9FLAO</name>
<dbReference type="GO" id="GO:0020037">
    <property type="term" value="F:heme binding"/>
    <property type="evidence" value="ECO:0007669"/>
    <property type="project" value="InterPro"/>
</dbReference>
<dbReference type="OrthoDB" id="679921at2"/>
<evidence type="ECO:0000256" key="5">
    <source>
        <dbReference type="SAM" id="SignalP"/>
    </source>
</evidence>
<dbReference type="SUPFAM" id="SSF46626">
    <property type="entry name" value="Cytochrome c"/>
    <property type="match status" value="1"/>
</dbReference>
<evidence type="ECO:0000313" key="7">
    <source>
        <dbReference type="EMBL" id="SEP62002.1"/>
    </source>
</evidence>
<dbReference type="PROSITE" id="PS51257">
    <property type="entry name" value="PROKAR_LIPOPROTEIN"/>
    <property type="match status" value="1"/>
</dbReference>
<dbReference type="Proteomes" id="UP000198648">
    <property type="component" value="Unassembled WGS sequence"/>
</dbReference>
<evidence type="ECO:0000259" key="6">
    <source>
        <dbReference type="PROSITE" id="PS51007"/>
    </source>
</evidence>
<dbReference type="EMBL" id="FOEI01000001">
    <property type="protein sequence ID" value="SEP62002.1"/>
    <property type="molecule type" value="Genomic_DNA"/>
</dbReference>
<sequence>MKTKIVIGLFSLAFAIGCSTANKLPNTEVITNTAQTIDLAQGKILYEGKCGRCHGLYEPTKFSAAEWKPIVERMAPKAKLTDEQKDMVYAYLTTP</sequence>
<dbReference type="InterPro" id="IPR036909">
    <property type="entry name" value="Cyt_c-like_dom_sf"/>
</dbReference>
<dbReference type="GO" id="GO:0046872">
    <property type="term" value="F:metal ion binding"/>
    <property type="evidence" value="ECO:0007669"/>
    <property type="project" value="UniProtKB-KW"/>
</dbReference>
<feature type="chain" id="PRO_5011537175" evidence="5">
    <location>
        <begin position="24"/>
        <end position="95"/>
    </location>
</feature>
<dbReference type="Gene3D" id="1.10.760.10">
    <property type="entry name" value="Cytochrome c-like domain"/>
    <property type="match status" value="1"/>
</dbReference>
<evidence type="ECO:0000256" key="1">
    <source>
        <dbReference type="ARBA" id="ARBA00022617"/>
    </source>
</evidence>
<keyword evidence="2 4" id="KW-0479">Metal-binding</keyword>
<dbReference type="InterPro" id="IPR009056">
    <property type="entry name" value="Cyt_c-like_dom"/>
</dbReference>
<keyword evidence="1 4" id="KW-0349">Heme</keyword>